<dbReference type="Gene3D" id="1.10.10.2840">
    <property type="entry name" value="PucR C-terminal helix-turn-helix domain"/>
    <property type="match status" value="1"/>
</dbReference>
<keyword evidence="5" id="KW-1185">Reference proteome</keyword>
<dbReference type="Proteomes" id="UP000678513">
    <property type="component" value="Chromosome"/>
</dbReference>
<dbReference type="InterPro" id="IPR051448">
    <property type="entry name" value="CdaR-like_regulators"/>
</dbReference>
<feature type="domain" description="CdaR GGDEF-like" evidence="3">
    <location>
        <begin position="175"/>
        <end position="283"/>
    </location>
</feature>
<dbReference type="Pfam" id="PF17853">
    <property type="entry name" value="GGDEF_2"/>
    <property type="match status" value="1"/>
</dbReference>
<evidence type="ECO:0000259" key="3">
    <source>
        <dbReference type="Pfam" id="PF17853"/>
    </source>
</evidence>
<comment type="similarity">
    <text evidence="1">Belongs to the CdaR family.</text>
</comment>
<gene>
    <name evidence="4" type="ORF">J5A65_08020</name>
</gene>
<dbReference type="RefSeq" id="WP_212320970.1">
    <property type="nucleotide sequence ID" value="NZ_AP024463.1"/>
</dbReference>
<dbReference type="InterPro" id="IPR042070">
    <property type="entry name" value="PucR_C-HTH_sf"/>
</dbReference>
<organism evidence="4 5">
    <name type="scientific">Arachnia rubra</name>
    <dbReference type="NCBI Taxonomy" id="1547448"/>
    <lineage>
        <taxon>Bacteria</taxon>
        <taxon>Bacillati</taxon>
        <taxon>Actinomycetota</taxon>
        <taxon>Actinomycetes</taxon>
        <taxon>Propionibacteriales</taxon>
        <taxon>Propionibacteriaceae</taxon>
        <taxon>Arachnia</taxon>
    </lineage>
</organism>
<dbReference type="EMBL" id="CP072384">
    <property type="protein sequence ID" value="QUC06921.1"/>
    <property type="molecule type" value="Genomic_DNA"/>
</dbReference>
<feature type="domain" description="PucR C-terminal helix-turn-helix" evidence="2">
    <location>
        <begin position="333"/>
        <end position="390"/>
    </location>
</feature>
<protein>
    <submittedName>
        <fullName evidence="4">Helix-turn-helix domain-containing protein</fullName>
    </submittedName>
</protein>
<accession>A0ABX7Y1S0</accession>
<evidence type="ECO:0000313" key="4">
    <source>
        <dbReference type="EMBL" id="QUC06921.1"/>
    </source>
</evidence>
<evidence type="ECO:0000313" key="5">
    <source>
        <dbReference type="Proteomes" id="UP000678513"/>
    </source>
</evidence>
<evidence type="ECO:0000256" key="1">
    <source>
        <dbReference type="ARBA" id="ARBA00006754"/>
    </source>
</evidence>
<dbReference type="PANTHER" id="PTHR33744:SF7">
    <property type="entry name" value="PUCR FAMILY TRANSCRIPTIONAL REGULATOR"/>
    <property type="match status" value="1"/>
</dbReference>
<proteinExistence type="inferred from homology"/>
<name>A0ABX7Y1S0_9ACTN</name>
<dbReference type="PANTHER" id="PTHR33744">
    <property type="entry name" value="CARBOHYDRATE DIACID REGULATOR"/>
    <property type="match status" value="1"/>
</dbReference>
<reference evidence="4 5" key="1">
    <citation type="submission" date="2021-03" db="EMBL/GenBank/DDBJ databases">
        <title>Human Oral Microbial Genomes.</title>
        <authorList>
            <person name="Johnston C.D."/>
            <person name="Chen T."/>
            <person name="Dewhirst F.E."/>
        </authorList>
    </citation>
    <scope>NUCLEOTIDE SEQUENCE [LARGE SCALE GENOMIC DNA]</scope>
    <source>
        <strain evidence="4 5">DSMZ 100122</strain>
    </source>
</reference>
<dbReference type="Pfam" id="PF13556">
    <property type="entry name" value="HTH_30"/>
    <property type="match status" value="1"/>
</dbReference>
<dbReference type="InterPro" id="IPR025736">
    <property type="entry name" value="PucR_C-HTH_dom"/>
</dbReference>
<dbReference type="InterPro" id="IPR041522">
    <property type="entry name" value="CdaR_GGDEF"/>
</dbReference>
<sequence length="396" mass="42428">MTAQPVRAGTLPATVSSARTRAAILKRLRGATATMNTATLTALEARHSWFAELDAESRSWISVIARGGIDGFVNWVAGSGFAPEAVFDSAPRALAGRISLQQTVDLVRTTTDVVEEQIQLLLPKSDRQPLQLGIVHYSREIAFVAAAVYARAAESRGAWDSRIEATIVDAIVRAEADESVVSRASTLGWDSEAPTVVVIAGAPKDLRLDELRRASGRLTLDVLAAPQGERLVCILAGTALTDPPRAYSLVTNLEPHFAPGPIVVGPLAEGLRGAPASARAAASGYRAAKAWPEGPRTLLSNDLLPERALAGDGHARRTLARDIFGLLKGSKELLETCIGFLDAGSSMEATARAMFIHPNTVRYRLRRIQEVTGYNPTDAREAYVLRLAVTLGRLQE</sequence>
<evidence type="ECO:0000259" key="2">
    <source>
        <dbReference type="Pfam" id="PF13556"/>
    </source>
</evidence>